<evidence type="ECO:0000313" key="2">
    <source>
        <dbReference type="EMBL" id="SFS54543.1"/>
    </source>
</evidence>
<protein>
    <submittedName>
        <fullName evidence="2">Uncharacterized protein</fullName>
    </submittedName>
</protein>
<keyword evidence="1" id="KW-0812">Transmembrane</keyword>
<dbReference type="EMBL" id="FOZS01000001">
    <property type="protein sequence ID" value="SFS54543.1"/>
    <property type="molecule type" value="Genomic_DNA"/>
</dbReference>
<reference evidence="3" key="1">
    <citation type="submission" date="2016-10" db="EMBL/GenBank/DDBJ databases">
        <authorList>
            <person name="Varghese N."/>
            <person name="Submissions S."/>
        </authorList>
    </citation>
    <scope>NUCLEOTIDE SEQUENCE [LARGE SCALE GENOMIC DNA]</scope>
    <source>
        <strain evidence="3">DSM 22427</strain>
    </source>
</reference>
<evidence type="ECO:0000313" key="3">
    <source>
        <dbReference type="Proteomes" id="UP000199199"/>
    </source>
</evidence>
<feature type="transmembrane region" description="Helical" evidence="1">
    <location>
        <begin position="129"/>
        <end position="150"/>
    </location>
</feature>
<keyword evidence="3" id="KW-1185">Reference proteome</keyword>
<organism evidence="2 3">
    <name type="scientific">Halostagnicola kamekurae</name>
    <dbReference type="NCBI Taxonomy" id="619731"/>
    <lineage>
        <taxon>Archaea</taxon>
        <taxon>Methanobacteriati</taxon>
        <taxon>Methanobacteriota</taxon>
        <taxon>Stenosarchaea group</taxon>
        <taxon>Halobacteria</taxon>
        <taxon>Halobacteriales</taxon>
        <taxon>Natrialbaceae</taxon>
        <taxon>Halostagnicola</taxon>
    </lineage>
</organism>
<name>A0A1I6QQ23_9EURY</name>
<accession>A0A1I6QQ23</accession>
<gene>
    <name evidence="2" type="ORF">SAMN04488556_1440</name>
</gene>
<feature type="transmembrane region" description="Helical" evidence="1">
    <location>
        <begin position="96"/>
        <end position="117"/>
    </location>
</feature>
<evidence type="ECO:0000256" key="1">
    <source>
        <dbReference type="SAM" id="Phobius"/>
    </source>
</evidence>
<keyword evidence="1" id="KW-1133">Transmembrane helix</keyword>
<dbReference type="Proteomes" id="UP000199199">
    <property type="component" value="Unassembled WGS sequence"/>
</dbReference>
<keyword evidence="1" id="KW-0472">Membrane</keyword>
<dbReference type="AlphaFoldDB" id="A0A1I6QQ23"/>
<proteinExistence type="predicted"/>
<sequence>MISRSVLFLWFLSTDGQNDYLNADFSLNDASHNLMKITIVYTKHDWMNLPLLTAEGFEITVSEKATGDLTNHFTDMWGGIMMFVIQTAETQPSSDYLLLLSASLIALGLTLFIVFHAYQGYQRNSSIRILSLTCGLGFITVVPITLSIRVNSFGQMIDLNRTENYKTDKDCKDRE</sequence>